<gene>
    <name evidence="11" type="ORF">GOP47_0005577</name>
</gene>
<proteinExistence type="inferred from homology"/>
<evidence type="ECO:0008006" key="13">
    <source>
        <dbReference type="Google" id="ProtNLM"/>
    </source>
</evidence>
<evidence type="ECO:0000256" key="5">
    <source>
        <dbReference type="ARBA" id="ARBA00023002"/>
    </source>
</evidence>
<evidence type="ECO:0000256" key="3">
    <source>
        <dbReference type="ARBA" id="ARBA00022617"/>
    </source>
</evidence>
<evidence type="ECO:0000313" key="12">
    <source>
        <dbReference type="Proteomes" id="UP000886520"/>
    </source>
</evidence>
<dbReference type="GO" id="GO:0005506">
    <property type="term" value="F:iron ion binding"/>
    <property type="evidence" value="ECO:0007669"/>
    <property type="project" value="InterPro"/>
</dbReference>
<dbReference type="PRINTS" id="PR00463">
    <property type="entry name" value="EP450I"/>
</dbReference>
<keyword evidence="6 8" id="KW-0408">Iron</keyword>
<dbReference type="EMBL" id="JABFUD020000005">
    <property type="protein sequence ID" value="KAI5080098.1"/>
    <property type="molecule type" value="Genomic_DNA"/>
</dbReference>
<evidence type="ECO:0000256" key="6">
    <source>
        <dbReference type="ARBA" id="ARBA00023004"/>
    </source>
</evidence>
<accession>A0A9D4V5M0</accession>
<dbReference type="InterPro" id="IPR036396">
    <property type="entry name" value="Cyt_P450_sf"/>
</dbReference>
<dbReference type="Proteomes" id="UP000886520">
    <property type="component" value="Chromosome 5"/>
</dbReference>
<dbReference type="PRINTS" id="PR00385">
    <property type="entry name" value="P450"/>
</dbReference>
<evidence type="ECO:0000313" key="11">
    <source>
        <dbReference type="EMBL" id="KAI5080098.1"/>
    </source>
</evidence>
<keyword evidence="5 9" id="KW-0560">Oxidoreductase</keyword>
<feature type="binding site" description="axial binding residue" evidence="8">
    <location>
        <position position="512"/>
    </location>
    <ligand>
        <name>heme</name>
        <dbReference type="ChEBI" id="CHEBI:30413"/>
    </ligand>
    <ligandPart>
        <name>Fe</name>
        <dbReference type="ChEBI" id="CHEBI:18248"/>
    </ligandPart>
</feature>
<keyword evidence="12" id="KW-1185">Reference proteome</keyword>
<keyword evidence="7 9" id="KW-0503">Monooxygenase</keyword>
<evidence type="ECO:0000256" key="1">
    <source>
        <dbReference type="ARBA" id="ARBA00001971"/>
    </source>
</evidence>
<dbReference type="FunFam" id="1.10.630.10:FF:000182">
    <property type="entry name" value="Cytochrome P450 3A4"/>
    <property type="match status" value="1"/>
</dbReference>
<dbReference type="SUPFAM" id="SSF48264">
    <property type="entry name" value="Cytochrome P450"/>
    <property type="match status" value="1"/>
</dbReference>
<dbReference type="GO" id="GO:0016705">
    <property type="term" value="F:oxidoreductase activity, acting on paired donors, with incorporation or reduction of molecular oxygen"/>
    <property type="evidence" value="ECO:0007669"/>
    <property type="project" value="InterPro"/>
</dbReference>
<keyword evidence="4 8" id="KW-0479">Metal-binding</keyword>
<evidence type="ECO:0000256" key="8">
    <source>
        <dbReference type="PIRSR" id="PIRSR602401-1"/>
    </source>
</evidence>
<comment type="caution">
    <text evidence="11">The sequence shown here is derived from an EMBL/GenBank/DDBJ whole genome shotgun (WGS) entry which is preliminary data.</text>
</comment>
<dbReference type="GO" id="GO:0020037">
    <property type="term" value="F:heme binding"/>
    <property type="evidence" value="ECO:0007669"/>
    <property type="project" value="InterPro"/>
</dbReference>
<dbReference type="GO" id="GO:0004497">
    <property type="term" value="F:monooxygenase activity"/>
    <property type="evidence" value="ECO:0007669"/>
    <property type="project" value="UniProtKB-KW"/>
</dbReference>
<dbReference type="PANTHER" id="PTHR24301:SF2">
    <property type="entry name" value="THROMBOXANE-A SYNTHASE"/>
    <property type="match status" value="1"/>
</dbReference>
<comment type="similarity">
    <text evidence="2 9">Belongs to the cytochrome P450 family.</text>
</comment>
<evidence type="ECO:0000256" key="10">
    <source>
        <dbReference type="SAM" id="Phobius"/>
    </source>
</evidence>
<keyword evidence="10" id="KW-0812">Transmembrane</keyword>
<keyword evidence="3 8" id="KW-0349">Heme</keyword>
<feature type="transmembrane region" description="Helical" evidence="10">
    <location>
        <begin position="56"/>
        <end position="76"/>
    </location>
</feature>
<sequence length="567" mass="64165">MAGQHWLIPARLAWEKIGLCIGDVRGLLLSTGIREPAKGVLLELGNRLVLRPAISAGWAAAVAVMVVAMYWVYMLWPVRLVRHIKCPPYWLPGLGHLPLLGKKESQIFIDLAAQYGPVYRFHFGRQPIVMIADAEFCRQICTKFFKSATDRANPAYIETVPLLQHALFFSRGKAWSSMRNTVLPFYHSEQMRKYVPLMNRIVNVLVQLLKGKSEKDDVNFSQYLMMLTLDVIGATAFGANFETLQGLSEQNDGKTSAAAVRLDAKLVKAANSFINSLRLDGNAPVSTIIGELFPFLQQPMRKLLGSIPGTADWEMEEQTGGLMRVLKEMLKQREAEENVDRRIDMLSLLLNARKEKSDLTDDCVNGLSFEILLVGSETTAVTLSNCLYFVACHPQVEQKILEEVDAFGPPRDISFDDLNKFPYVEQVFKETLRFCTPAPVIARLITDDIKLGEYKIKKGTHVWLTPNAVMMDSRYFKNPHEFNPDRFSPDCPENKERHPSAYMPFGLGARACIGTRFSTQEAKIALIKLYQHFTFTHSPTMENPLAFNFGIVRRPKHGIKLRVHPRF</sequence>
<comment type="cofactor">
    <cofactor evidence="1 8">
        <name>heme</name>
        <dbReference type="ChEBI" id="CHEBI:30413"/>
    </cofactor>
</comment>
<dbReference type="AlphaFoldDB" id="A0A9D4V5M0"/>
<evidence type="ECO:0000256" key="4">
    <source>
        <dbReference type="ARBA" id="ARBA00022723"/>
    </source>
</evidence>
<evidence type="ECO:0000256" key="7">
    <source>
        <dbReference type="ARBA" id="ARBA00023033"/>
    </source>
</evidence>
<keyword evidence="10" id="KW-1133">Transmembrane helix</keyword>
<evidence type="ECO:0000256" key="2">
    <source>
        <dbReference type="ARBA" id="ARBA00010617"/>
    </source>
</evidence>
<reference evidence="11 12" key="1">
    <citation type="submission" date="2021-01" db="EMBL/GenBank/DDBJ databases">
        <title>Adiantum capillus-veneris genome.</title>
        <authorList>
            <person name="Fang Y."/>
            <person name="Liao Q."/>
        </authorList>
    </citation>
    <scope>NUCLEOTIDE SEQUENCE [LARGE SCALE GENOMIC DNA]</scope>
    <source>
        <strain evidence="11">H3</strain>
        <tissue evidence="11">Leaf</tissue>
    </source>
</reference>
<dbReference type="PROSITE" id="PS00086">
    <property type="entry name" value="CYTOCHROME_P450"/>
    <property type="match status" value="1"/>
</dbReference>
<dbReference type="Pfam" id="PF00067">
    <property type="entry name" value="p450"/>
    <property type="match status" value="1"/>
</dbReference>
<protein>
    <recommendedName>
        <fullName evidence="13">Cytochrome P450</fullName>
    </recommendedName>
</protein>
<keyword evidence="10" id="KW-0472">Membrane</keyword>
<dbReference type="PANTHER" id="PTHR24301">
    <property type="entry name" value="THROMBOXANE-A SYNTHASE"/>
    <property type="match status" value="1"/>
</dbReference>
<evidence type="ECO:0000256" key="9">
    <source>
        <dbReference type="RuleBase" id="RU000461"/>
    </source>
</evidence>
<dbReference type="OrthoDB" id="1470350at2759"/>
<dbReference type="InterPro" id="IPR002401">
    <property type="entry name" value="Cyt_P450_E_grp-I"/>
</dbReference>
<dbReference type="Gene3D" id="1.10.630.10">
    <property type="entry name" value="Cytochrome P450"/>
    <property type="match status" value="1"/>
</dbReference>
<dbReference type="InterPro" id="IPR001128">
    <property type="entry name" value="Cyt_P450"/>
</dbReference>
<organism evidence="11 12">
    <name type="scientific">Adiantum capillus-veneris</name>
    <name type="common">Maidenhair fern</name>
    <dbReference type="NCBI Taxonomy" id="13818"/>
    <lineage>
        <taxon>Eukaryota</taxon>
        <taxon>Viridiplantae</taxon>
        <taxon>Streptophyta</taxon>
        <taxon>Embryophyta</taxon>
        <taxon>Tracheophyta</taxon>
        <taxon>Polypodiopsida</taxon>
        <taxon>Polypodiidae</taxon>
        <taxon>Polypodiales</taxon>
        <taxon>Pteridineae</taxon>
        <taxon>Pteridaceae</taxon>
        <taxon>Vittarioideae</taxon>
        <taxon>Adiantum</taxon>
    </lineage>
</organism>
<name>A0A9D4V5M0_ADICA</name>
<dbReference type="InterPro" id="IPR017972">
    <property type="entry name" value="Cyt_P450_CS"/>
</dbReference>